<protein>
    <submittedName>
        <fullName evidence="11">Uncharacterized protein</fullName>
    </submittedName>
</protein>
<dbReference type="KEGG" id="ehx:EMIHUDRAFT_459517"/>
<evidence type="ECO:0000256" key="1">
    <source>
        <dbReference type="ARBA" id="ARBA00004127"/>
    </source>
</evidence>
<dbReference type="RefSeq" id="XP_005766090.1">
    <property type="nucleotide sequence ID" value="XM_005766033.1"/>
</dbReference>
<dbReference type="GeneID" id="17259822"/>
<evidence type="ECO:0000256" key="8">
    <source>
        <dbReference type="ARBA" id="ARBA00023136"/>
    </source>
</evidence>
<dbReference type="InterPro" id="IPR012430">
    <property type="entry name" value="TMEM43_fam"/>
</dbReference>
<evidence type="ECO:0000256" key="3">
    <source>
        <dbReference type="ARBA" id="ARBA00004586"/>
    </source>
</evidence>
<proteinExistence type="inferred from homology"/>
<organism evidence="11 12">
    <name type="scientific">Emiliania huxleyi (strain CCMP1516)</name>
    <dbReference type="NCBI Taxonomy" id="280463"/>
    <lineage>
        <taxon>Eukaryota</taxon>
        <taxon>Haptista</taxon>
        <taxon>Haptophyta</taxon>
        <taxon>Prymnesiophyceae</taxon>
        <taxon>Isochrysidales</taxon>
        <taxon>Noelaerhabdaceae</taxon>
        <taxon>Emiliania</taxon>
    </lineage>
</organism>
<comment type="similarity">
    <text evidence="4">Belongs to the TMEM43 family.</text>
</comment>
<keyword evidence="8 10" id="KW-0472">Membrane</keyword>
<evidence type="ECO:0000313" key="11">
    <source>
        <dbReference type="EnsemblProtists" id="EOD13661"/>
    </source>
</evidence>
<dbReference type="GO" id="GO:0071763">
    <property type="term" value="P:nuclear membrane organization"/>
    <property type="evidence" value="ECO:0007669"/>
    <property type="project" value="TreeGrafter"/>
</dbReference>
<dbReference type="Proteomes" id="UP000013827">
    <property type="component" value="Unassembled WGS sequence"/>
</dbReference>
<evidence type="ECO:0000256" key="10">
    <source>
        <dbReference type="SAM" id="Phobius"/>
    </source>
</evidence>
<evidence type="ECO:0000256" key="9">
    <source>
        <dbReference type="ARBA" id="ARBA00023242"/>
    </source>
</evidence>
<feature type="transmembrane region" description="Helical" evidence="10">
    <location>
        <begin position="370"/>
        <end position="393"/>
    </location>
</feature>
<evidence type="ECO:0000256" key="7">
    <source>
        <dbReference type="ARBA" id="ARBA00022989"/>
    </source>
</evidence>
<reference evidence="12" key="1">
    <citation type="journal article" date="2013" name="Nature">
        <title>Pan genome of the phytoplankton Emiliania underpins its global distribution.</title>
        <authorList>
            <person name="Read B.A."/>
            <person name="Kegel J."/>
            <person name="Klute M.J."/>
            <person name="Kuo A."/>
            <person name="Lefebvre S.C."/>
            <person name="Maumus F."/>
            <person name="Mayer C."/>
            <person name="Miller J."/>
            <person name="Monier A."/>
            <person name="Salamov A."/>
            <person name="Young J."/>
            <person name="Aguilar M."/>
            <person name="Claverie J.M."/>
            <person name="Frickenhaus S."/>
            <person name="Gonzalez K."/>
            <person name="Herman E.K."/>
            <person name="Lin Y.C."/>
            <person name="Napier J."/>
            <person name="Ogata H."/>
            <person name="Sarno A.F."/>
            <person name="Shmutz J."/>
            <person name="Schroeder D."/>
            <person name="de Vargas C."/>
            <person name="Verret F."/>
            <person name="von Dassow P."/>
            <person name="Valentin K."/>
            <person name="Van de Peer Y."/>
            <person name="Wheeler G."/>
            <person name="Dacks J.B."/>
            <person name="Delwiche C.F."/>
            <person name="Dyhrman S.T."/>
            <person name="Glockner G."/>
            <person name="John U."/>
            <person name="Richards T."/>
            <person name="Worden A.Z."/>
            <person name="Zhang X."/>
            <person name="Grigoriev I.V."/>
            <person name="Allen A.E."/>
            <person name="Bidle K."/>
            <person name="Borodovsky M."/>
            <person name="Bowler C."/>
            <person name="Brownlee C."/>
            <person name="Cock J.M."/>
            <person name="Elias M."/>
            <person name="Gladyshev V.N."/>
            <person name="Groth M."/>
            <person name="Guda C."/>
            <person name="Hadaegh A."/>
            <person name="Iglesias-Rodriguez M.D."/>
            <person name="Jenkins J."/>
            <person name="Jones B.M."/>
            <person name="Lawson T."/>
            <person name="Leese F."/>
            <person name="Lindquist E."/>
            <person name="Lobanov A."/>
            <person name="Lomsadze A."/>
            <person name="Malik S.B."/>
            <person name="Marsh M.E."/>
            <person name="Mackinder L."/>
            <person name="Mock T."/>
            <person name="Mueller-Roeber B."/>
            <person name="Pagarete A."/>
            <person name="Parker M."/>
            <person name="Probert I."/>
            <person name="Quesneville H."/>
            <person name="Raines C."/>
            <person name="Rensing S.A."/>
            <person name="Riano-Pachon D.M."/>
            <person name="Richier S."/>
            <person name="Rokitta S."/>
            <person name="Shiraiwa Y."/>
            <person name="Soanes D.M."/>
            <person name="van der Giezen M."/>
            <person name="Wahlund T.M."/>
            <person name="Williams B."/>
            <person name="Wilson W."/>
            <person name="Wolfe G."/>
            <person name="Wurch L.L."/>
        </authorList>
    </citation>
    <scope>NUCLEOTIDE SEQUENCE</scope>
</reference>
<name>A0A0D3IQX6_EMIH1</name>
<comment type="subcellular location">
    <subcellularLocation>
        <location evidence="1">Endomembrane system</location>
        <topology evidence="1">Multi-pass membrane protein</topology>
    </subcellularLocation>
    <subcellularLocation>
        <location evidence="3">Endoplasmic reticulum membrane</location>
    </subcellularLocation>
    <subcellularLocation>
        <location evidence="2">Nucleus envelope</location>
    </subcellularLocation>
</comment>
<evidence type="ECO:0000256" key="4">
    <source>
        <dbReference type="ARBA" id="ARBA00006627"/>
    </source>
</evidence>
<keyword evidence="12" id="KW-1185">Reference proteome</keyword>
<keyword evidence="6" id="KW-0256">Endoplasmic reticulum</keyword>
<feature type="transmembrane region" description="Helical" evidence="10">
    <location>
        <begin position="330"/>
        <end position="350"/>
    </location>
</feature>
<accession>A0A0D3IQX6</accession>
<reference evidence="11" key="2">
    <citation type="submission" date="2024-10" db="UniProtKB">
        <authorList>
            <consortium name="EnsemblProtists"/>
        </authorList>
    </citation>
    <scope>IDENTIFICATION</scope>
</reference>
<dbReference type="Pfam" id="PF07787">
    <property type="entry name" value="TMEM43"/>
    <property type="match status" value="1"/>
</dbReference>
<dbReference type="GO" id="GO:0005637">
    <property type="term" value="C:nuclear inner membrane"/>
    <property type="evidence" value="ECO:0007669"/>
    <property type="project" value="TreeGrafter"/>
</dbReference>
<feature type="transmembrane region" description="Helical" evidence="10">
    <location>
        <begin position="20"/>
        <end position="36"/>
    </location>
</feature>
<evidence type="ECO:0000256" key="2">
    <source>
        <dbReference type="ARBA" id="ARBA00004259"/>
    </source>
</evidence>
<dbReference type="EnsemblProtists" id="EOD13661">
    <property type="protein sequence ID" value="EOD13661"/>
    <property type="gene ID" value="EMIHUDRAFT_459517"/>
</dbReference>
<evidence type="ECO:0000313" key="12">
    <source>
        <dbReference type="Proteomes" id="UP000013827"/>
    </source>
</evidence>
<keyword evidence="5 10" id="KW-0812">Transmembrane</keyword>
<dbReference type="PANTHER" id="PTHR13416:SF2">
    <property type="entry name" value="TRANSMEMBRANE PROTEIN 43"/>
    <property type="match status" value="1"/>
</dbReference>
<dbReference type="GO" id="GO:0006629">
    <property type="term" value="P:lipid metabolic process"/>
    <property type="evidence" value="ECO:0007669"/>
    <property type="project" value="TreeGrafter"/>
</dbReference>
<sequence>MTYVTHQSLASRMCGGLCGSLFGVAIYLLTFLLAGWNEGAYISGLEVLEHAYEVVDEHPCDAASLPQDGSLVFLEGCQLAGLPEWPAGDFQLSGPRTGAWFETAVEMYQWREVRHSETRKDAVGGGSTTVTWHSHESRWFSTAQPSPQNCDQSRPTDPCMPSTACHAGQGHCNPPLPGSPLSGKQTALSGAIRVGEAARLNSAQLGQLKSRRPLTPASEVLRGEPATLPLASLLPRNCRWDGAWATSAPPGGPRVGDTRVRWAVSAASEASVLAAVGAGGVMVPWRSGVRAKVAGLKQTLNELREGAVPLDEFFDALHAEAAGQVWALRFLSLFLFWLGLVLFTRPIAIAPDFVSCIGPAIGELGPPRLWFRPAVGVPLLLLALAAGCLVLRLRRRASRGKRARVQSSQYLQSSGASLASQDVTTPMPPAGGCGCVGGGGCPVVGAVAVPMATEPSRAMFHTAAPAGGVPTVTTVTPASIYPQIDAVARVAPVGVAEPVEAVPIGRPV</sequence>
<evidence type="ECO:0000256" key="5">
    <source>
        <dbReference type="ARBA" id="ARBA00022692"/>
    </source>
</evidence>
<dbReference type="HOGENOM" id="CLU_546830_0_0_1"/>
<dbReference type="PaxDb" id="2903-EOD13661"/>
<dbReference type="PANTHER" id="PTHR13416">
    <property type="match status" value="1"/>
</dbReference>
<dbReference type="AlphaFoldDB" id="A0A0D3IQX6"/>
<keyword evidence="9" id="KW-0539">Nucleus</keyword>
<evidence type="ECO:0000256" key="6">
    <source>
        <dbReference type="ARBA" id="ARBA00022824"/>
    </source>
</evidence>
<keyword evidence="7 10" id="KW-1133">Transmembrane helix</keyword>
<dbReference type="GO" id="GO:0005789">
    <property type="term" value="C:endoplasmic reticulum membrane"/>
    <property type="evidence" value="ECO:0007669"/>
    <property type="project" value="UniProtKB-SubCell"/>
</dbReference>